<organism evidence="2 3">
    <name type="scientific">Vibrio superstes NBRC 103154</name>
    <dbReference type="NCBI Taxonomy" id="1219062"/>
    <lineage>
        <taxon>Bacteria</taxon>
        <taxon>Pseudomonadati</taxon>
        <taxon>Pseudomonadota</taxon>
        <taxon>Gammaproteobacteria</taxon>
        <taxon>Vibrionales</taxon>
        <taxon>Vibrionaceae</taxon>
        <taxon>Vibrio</taxon>
    </lineage>
</organism>
<dbReference type="Pfam" id="PF02464">
    <property type="entry name" value="CinA"/>
    <property type="match status" value="1"/>
</dbReference>
<dbReference type="NCBIfam" id="TIGR00199">
    <property type="entry name" value="PncC_domain"/>
    <property type="match status" value="1"/>
</dbReference>
<feature type="domain" description="CinA C-terminal" evidence="1">
    <location>
        <begin position="8"/>
        <end position="160"/>
    </location>
</feature>
<dbReference type="InterPro" id="IPR008136">
    <property type="entry name" value="CinA_C"/>
</dbReference>
<dbReference type="InterPro" id="IPR036653">
    <property type="entry name" value="CinA-like_C"/>
</dbReference>
<dbReference type="EMBL" id="BJXK01000016">
    <property type="protein sequence ID" value="GEM80983.1"/>
    <property type="molecule type" value="Genomic_DNA"/>
</dbReference>
<dbReference type="NCBIfam" id="NF002975">
    <property type="entry name" value="PRK03661.1"/>
    <property type="match status" value="1"/>
</dbReference>
<evidence type="ECO:0000313" key="2">
    <source>
        <dbReference type="EMBL" id="GEM80983.1"/>
    </source>
</evidence>
<gene>
    <name evidence="2" type="ORF">VSU01S_32280</name>
</gene>
<dbReference type="Proteomes" id="UP000321113">
    <property type="component" value="Unassembled WGS sequence"/>
</dbReference>
<evidence type="ECO:0000259" key="1">
    <source>
        <dbReference type="Pfam" id="PF02464"/>
    </source>
</evidence>
<reference evidence="2 3" key="1">
    <citation type="submission" date="2019-07" db="EMBL/GenBank/DDBJ databases">
        <title>Whole genome shotgun sequence of Vibrio superstes NBRC 103154.</title>
        <authorList>
            <person name="Hosoyama A."/>
            <person name="Uohara A."/>
            <person name="Ohji S."/>
            <person name="Ichikawa N."/>
        </authorList>
    </citation>
    <scope>NUCLEOTIDE SEQUENCE [LARGE SCALE GENOMIC DNA]</scope>
    <source>
        <strain evidence="2 3">NBRC 103154</strain>
    </source>
</reference>
<accession>A0A511QUE4</accession>
<evidence type="ECO:0000313" key="3">
    <source>
        <dbReference type="Proteomes" id="UP000321113"/>
    </source>
</evidence>
<dbReference type="RefSeq" id="WP_186811121.1">
    <property type="nucleotide sequence ID" value="NZ_BJXK01000016.1"/>
</dbReference>
<dbReference type="Gene3D" id="3.90.950.20">
    <property type="entry name" value="CinA-like"/>
    <property type="match status" value="1"/>
</dbReference>
<protein>
    <submittedName>
        <fullName evidence="2">Competence damage-inducible protein A</fullName>
    </submittedName>
</protein>
<dbReference type="SUPFAM" id="SSF142433">
    <property type="entry name" value="CinA-like"/>
    <property type="match status" value="1"/>
</dbReference>
<dbReference type="AlphaFoldDB" id="A0A511QUE4"/>
<sequence>MSERTLDNLSAQVGKLLEKKGWMMATAESCTGGGVAQAVTEIAGSSAWFDRAFVTYSNEAKMEMLGVNSSSLDCFGAVSEEVAQEMALGAVQHSAAQIAVSITGIAGPGGGSEDKPVGTVCFALALNTDLIQVQRCIFAGNRAQVRNQSVYHALQLIEKHIENK</sequence>
<comment type="caution">
    <text evidence="2">The sequence shown here is derived from an EMBL/GenBank/DDBJ whole genome shotgun (WGS) entry which is preliminary data.</text>
</comment>
<proteinExistence type="predicted"/>
<name>A0A511QUE4_9VIBR</name>
<keyword evidence="3" id="KW-1185">Reference proteome</keyword>